<evidence type="ECO:0000313" key="3">
    <source>
        <dbReference type="Proteomes" id="UP000191408"/>
    </source>
</evidence>
<dbReference type="EMBL" id="MDYM01000001">
    <property type="protein sequence ID" value="OQD72334.1"/>
    <property type="molecule type" value="Genomic_DNA"/>
</dbReference>
<dbReference type="AlphaFoldDB" id="A0A1V6P5V3"/>
<protein>
    <recommendedName>
        <fullName evidence="4">Cyanovirin-N domain-containing protein</fullName>
    </recommendedName>
</protein>
<dbReference type="Proteomes" id="UP000191408">
    <property type="component" value="Unassembled WGS sequence"/>
</dbReference>
<proteinExistence type="predicted"/>
<evidence type="ECO:0000256" key="1">
    <source>
        <dbReference type="SAM" id="SignalP"/>
    </source>
</evidence>
<keyword evidence="3" id="KW-1185">Reference proteome</keyword>
<gene>
    <name evidence="2" type="ORF">PENPOL_c001G06632</name>
</gene>
<evidence type="ECO:0000313" key="2">
    <source>
        <dbReference type="EMBL" id="OQD72334.1"/>
    </source>
</evidence>
<feature type="signal peptide" evidence="1">
    <location>
        <begin position="1"/>
        <end position="20"/>
    </location>
</feature>
<evidence type="ECO:0008006" key="4">
    <source>
        <dbReference type="Google" id="ProtNLM"/>
    </source>
</evidence>
<name>A0A1V6P5V3_PENPO</name>
<feature type="chain" id="PRO_5010691361" description="Cyanovirin-N domain-containing protein" evidence="1">
    <location>
        <begin position="21"/>
        <end position="190"/>
    </location>
</feature>
<accession>A0A1V6P5V3</accession>
<comment type="caution">
    <text evidence="2">The sequence shown here is derived from an EMBL/GenBank/DDBJ whole genome shotgun (WGS) entry which is preliminary data.</text>
</comment>
<keyword evidence="1" id="KW-0732">Signal</keyword>
<organism evidence="2 3">
    <name type="scientific">Penicillium polonicum</name>
    <dbReference type="NCBI Taxonomy" id="60169"/>
    <lineage>
        <taxon>Eukaryota</taxon>
        <taxon>Fungi</taxon>
        <taxon>Dikarya</taxon>
        <taxon>Ascomycota</taxon>
        <taxon>Pezizomycotina</taxon>
        <taxon>Eurotiomycetes</taxon>
        <taxon>Eurotiomycetidae</taxon>
        <taxon>Eurotiales</taxon>
        <taxon>Aspergillaceae</taxon>
        <taxon>Penicillium</taxon>
    </lineage>
</organism>
<reference evidence="3" key="1">
    <citation type="journal article" date="2017" name="Nat. Microbiol.">
        <title>Global analysis of biosynthetic gene clusters reveals vast potential of secondary metabolite production in Penicillium species.</title>
        <authorList>
            <person name="Nielsen J.C."/>
            <person name="Grijseels S."/>
            <person name="Prigent S."/>
            <person name="Ji B."/>
            <person name="Dainat J."/>
            <person name="Nielsen K.F."/>
            <person name="Frisvad J.C."/>
            <person name="Workman M."/>
            <person name="Nielsen J."/>
        </authorList>
    </citation>
    <scope>NUCLEOTIDE SEQUENCE [LARGE SCALE GENOMIC DNA]</scope>
    <source>
        <strain evidence="3">IBT 4502</strain>
    </source>
</reference>
<sequence length="190" mass="20528">MRFLANIVILLVTICSSTYAVTIRNYRTGTCKGGYAQCSNVSPTDCCDISHNRVFSSSLFLGLPTTAIGAICSRKGNLNCGTTQKAGHGLSLCLGKGNSRGSYWFDCRSCRKTEIDGGAIDLESMSEVNNATSTVSPDIIAIEDHQFNIGGDTPQHVTDGLIEHFYSDGDYSSVPEEYKIYELAELIGDD</sequence>